<reference evidence="1" key="2">
    <citation type="journal article" date="2015" name="Fish Shellfish Immunol.">
        <title>Early steps in the European eel (Anguilla anguilla)-Vibrio vulnificus interaction in the gills: Role of the RtxA13 toxin.</title>
        <authorList>
            <person name="Callol A."/>
            <person name="Pajuelo D."/>
            <person name="Ebbesson L."/>
            <person name="Teles M."/>
            <person name="MacKenzie S."/>
            <person name="Amaro C."/>
        </authorList>
    </citation>
    <scope>NUCLEOTIDE SEQUENCE</scope>
</reference>
<reference evidence="1" key="1">
    <citation type="submission" date="2014-11" db="EMBL/GenBank/DDBJ databases">
        <authorList>
            <person name="Amaro Gonzalez C."/>
        </authorList>
    </citation>
    <scope>NUCLEOTIDE SEQUENCE</scope>
</reference>
<proteinExistence type="predicted"/>
<name>A0A0E9RG72_ANGAN</name>
<protein>
    <submittedName>
        <fullName evidence="1">Uncharacterized protein</fullName>
    </submittedName>
</protein>
<accession>A0A0E9RG72</accession>
<dbReference type="EMBL" id="GBXM01080436">
    <property type="protein sequence ID" value="JAH28141.1"/>
    <property type="molecule type" value="Transcribed_RNA"/>
</dbReference>
<evidence type="ECO:0000313" key="1">
    <source>
        <dbReference type="EMBL" id="JAH28141.1"/>
    </source>
</evidence>
<sequence>MLLDRGRGGTS</sequence>
<organism evidence="1">
    <name type="scientific">Anguilla anguilla</name>
    <name type="common">European freshwater eel</name>
    <name type="synonym">Muraena anguilla</name>
    <dbReference type="NCBI Taxonomy" id="7936"/>
    <lineage>
        <taxon>Eukaryota</taxon>
        <taxon>Metazoa</taxon>
        <taxon>Chordata</taxon>
        <taxon>Craniata</taxon>
        <taxon>Vertebrata</taxon>
        <taxon>Euteleostomi</taxon>
        <taxon>Actinopterygii</taxon>
        <taxon>Neopterygii</taxon>
        <taxon>Teleostei</taxon>
        <taxon>Anguilliformes</taxon>
        <taxon>Anguillidae</taxon>
        <taxon>Anguilla</taxon>
    </lineage>
</organism>